<keyword evidence="4" id="KW-1185">Reference proteome</keyword>
<feature type="transmembrane region" description="Helical" evidence="2">
    <location>
        <begin position="271"/>
        <end position="294"/>
    </location>
</feature>
<comment type="similarity">
    <text evidence="1">Belongs to the reduced folate carrier (RFC) transporter (TC 2.A.48) family.</text>
</comment>
<dbReference type="InterPro" id="IPR002666">
    <property type="entry name" value="Folate_carrier"/>
</dbReference>
<reference evidence="3" key="2">
    <citation type="submission" date="2025-09" db="UniProtKB">
        <authorList>
            <consortium name="Ensembl"/>
        </authorList>
    </citation>
    <scope>IDENTIFICATION</scope>
</reference>
<evidence type="ECO:0000256" key="2">
    <source>
        <dbReference type="SAM" id="Phobius"/>
    </source>
</evidence>
<feature type="transmembrane region" description="Helical" evidence="2">
    <location>
        <begin position="306"/>
        <end position="326"/>
    </location>
</feature>
<keyword evidence="2" id="KW-0812">Transmembrane</keyword>
<accession>A0A3Q3FBD5</accession>
<dbReference type="Pfam" id="PF01770">
    <property type="entry name" value="Folate_carrier"/>
    <property type="match status" value="1"/>
</dbReference>
<dbReference type="PANTHER" id="PTHR10686:SF19">
    <property type="entry name" value="THIAMINE TRANSPORTER 1"/>
    <property type="match status" value="1"/>
</dbReference>
<reference evidence="3" key="1">
    <citation type="submission" date="2025-08" db="UniProtKB">
        <authorList>
            <consortium name="Ensembl"/>
        </authorList>
    </citation>
    <scope>IDENTIFICATION</scope>
</reference>
<keyword evidence="2" id="KW-1133">Transmembrane helix</keyword>
<dbReference type="Ensembl" id="ENSLBET00000017844.1">
    <property type="protein sequence ID" value="ENSLBEP00000016894.1"/>
    <property type="gene ID" value="ENSLBEG00000012560.1"/>
</dbReference>
<organism evidence="3 4">
    <name type="scientific">Labrus bergylta</name>
    <name type="common">ballan wrasse</name>
    <dbReference type="NCBI Taxonomy" id="56723"/>
    <lineage>
        <taxon>Eukaryota</taxon>
        <taxon>Metazoa</taxon>
        <taxon>Chordata</taxon>
        <taxon>Craniata</taxon>
        <taxon>Vertebrata</taxon>
        <taxon>Euteleostomi</taxon>
        <taxon>Actinopterygii</taxon>
        <taxon>Neopterygii</taxon>
        <taxon>Teleostei</taxon>
        <taxon>Neoteleostei</taxon>
        <taxon>Acanthomorphata</taxon>
        <taxon>Eupercaria</taxon>
        <taxon>Labriformes</taxon>
        <taxon>Labridae</taxon>
        <taxon>Labrus</taxon>
    </lineage>
</organism>
<keyword evidence="2" id="KW-0472">Membrane</keyword>
<evidence type="ECO:0000256" key="1">
    <source>
        <dbReference type="ARBA" id="ARBA00005773"/>
    </source>
</evidence>
<dbReference type="GO" id="GO:0005886">
    <property type="term" value="C:plasma membrane"/>
    <property type="evidence" value="ECO:0007669"/>
    <property type="project" value="TreeGrafter"/>
</dbReference>
<dbReference type="AlphaFoldDB" id="A0A3Q3FBD5"/>
<dbReference type="PANTHER" id="PTHR10686">
    <property type="entry name" value="FOLATE TRANSPORTER"/>
    <property type="match status" value="1"/>
</dbReference>
<dbReference type="GeneTree" id="ENSGT00950000183022"/>
<proteinExistence type="inferred from homology"/>
<evidence type="ECO:0000313" key="4">
    <source>
        <dbReference type="Proteomes" id="UP000261660"/>
    </source>
</evidence>
<evidence type="ECO:0000313" key="3">
    <source>
        <dbReference type="Ensembl" id="ENSLBEP00000016894.1"/>
    </source>
</evidence>
<feature type="transmembrane region" description="Helical" evidence="2">
    <location>
        <begin position="172"/>
        <end position="195"/>
    </location>
</feature>
<dbReference type="GO" id="GO:0090482">
    <property type="term" value="F:vitamin transmembrane transporter activity"/>
    <property type="evidence" value="ECO:0007669"/>
    <property type="project" value="InterPro"/>
</dbReference>
<feature type="transmembrane region" description="Helical" evidence="2">
    <location>
        <begin position="230"/>
        <end position="259"/>
    </location>
</feature>
<protein>
    <submittedName>
        <fullName evidence="3">Solute carrier family 19 member 2</fullName>
    </submittedName>
</protein>
<sequence length="357" mass="38987">EDCFITKSRMFPTLVLSFFNLRFSLSAGCERDLSIWTYSYLALLFPIFLARTTLRHYVMLLKAQGMLVATTRTLQRGGAAHYQRVTGSAAPSSVRIGGGISDGQLLLSVAKLSCCTRHHQLTAAAWPSSSLLVSAMPKRSLFFHKSPGSAEEGQKGGSAPCWRRLTMQRVKLLQVSPLLAWSLWWALSTCGYFQILNYAQQLSGAYKCLCTSSGALAALLVGYLPVSWSLWGAGSVCHVLLMAVCVFVMDIAAYMLLITVATSQQFNMQRYALVFGVNTFMALLLQTLLTLVVVDSVGFGLDVFTQFLLYGGYFTLIAVVFLLAGLCKLVSRRRSEEEVLGNGSAETGSDSPPISDT</sequence>
<name>A0A3Q3FBD5_9LABR</name>
<dbReference type="Proteomes" id="UP000261660">
    <property type="component" value="Unplaced"/>
</dbReference>